<accession>A0A6A6D0X9</accession>
<protein>
    <recommendedName>
        <fullName evidence="1">DUF8212 domain-containing protein</fullName>
    </recommendedName>
</protein>
<dbReference type="PANTHER" id="PTHR10622:SF12">
    <property type="entry name" value="HET DOMAIN-CONTAINING PROTEIN"/>
    <property type="match status" value="1"/>
</dbReference>
<keyword evidence="3" id="KW-1185">Reference proteome</keyword>
<dbReference type="AlphaFoldDB" id="A0A6A6D0X9"/>
<sequence>MRLINTTTLELHTFYNRTIPRYATLSHCWAEDEVSLEDFNAGARDKAGIRSGLAWVDTCCIDKSSSAELSESINSMYVWYQKSVASYVFLEDVDIEGAGWMQDFADARWFTRGWTLQEPLAPLSVRFFDKNLQFIDTREGLAKDISRITRIPETLLCGMWSEYRTTSVACRMSWASHWQTTREEDMAYCLLGLFDVNMPLLYGEGKKAFRRLQEHIISSSTDDSVFAWISSEASDEVIHGDGLLACAPKDFAHSGNIVSLVSTARPPTTVTNKGVQVHYAITGKHDLRLTL</sequence>
<dbReference type="OrthoDB" id="5428309at2759"/>
<dbReference type="Pfam" id="PF26640">
    <property type="entry name" value="DUF8212"/>
    <property type="match status" value="1"/>
</dbReference>
<reference evidence="2" key="1">
    <citation type="journal article" date="2020" name="Stud. Mycol.">
        <title>101 Dothideomycetes genomes: a test case for predicting lifestyles and emergence of pathogens.</title>
        <authorList>
            <person name="Haridas S."/>
            <person name="Albert R."/>
            <person name="Binder M."/>
            <person name="Bloem J."/>
            <person name="Labutti K."/>
            <person name="Salamov A."/>
            <person name="Andreopoulos B."/>
            <person name="Baker S."/>
            <person name="Barry K."/>
            <person name="Bills G."/>
            <person name="Bluhm B."/>
            <person name="Cannon C."/>
            <person name="Castanera R."/>
            <person name="Culley D."/>
            <person name="Daum C."/>
            <person name="Ezra D."/>
            <person name="Gonzalez J."/>
            <person name="Henrissat B."/>
            <person name="Kuo A."/>
            <person name="Liang C."/>
            <person name="Lipzen A."/>
            <person name="Lutzoni F."/>
            <person name="Magnuson J."/>
            <person name="Mondo S."/>
            <person name="Nolan M."/>
            <person name="Ohm R."/>
            <person name="Pangilinan J."/>
            <person name="Park H.-J."/>
            <person name="Ramirez L."/>
            <person name="Alfaro M."/>
            <person name="Sun H."/>
            <person name="Tritt A."/>
            <person name="Yoshinaga Y."/>
            <person name="Zwiers L.-H."/>
            <person name="Turgeon B."/>
            <person name="Goodwin S."/>
            <person name="Spatafora J."/>
            <person name="Crous P."/>
            <person name="Grigoriev I."/>
        </authorList>
    </citation>
    <scope>NUCLEOTIDE SEQUENCE</scope>
    <source>
        <strain evidence="2">ATCC 36951</strain>
    </source>
</reference>
<dbReference type="PANTHER" id="PTHR10622">
    <property type="entry name" value="HET DOMAIN-CONTAINING PROTEIN"/>
    <property type="match status" value="1"/>
</dbReference>
<dbReference type="Proteomes" id="UP000799537">
    <property type="component" value="Unassembled WGS sequence"/>
</dbReference>
<feature type="domain" description="DUF8212" evidence="1">
    <location>
        <begin position="207"/>
        <end position="231"/>
    </location>
</feature>
<dbReference type="RefSeq" id="XP_033672989.1">
    <property type="nucleotide sequence ID" value="XM_033815359.1"/>
</dbReference>
<organism evidence="2 3">
    <name type="scientific">Zasmidium cellare ATCC 36951</name>
    <dbReference type="NCBI Taxonomy" id="1080233"/>
    <lineage>
        <taxon>Eukaryota</taxon>
        <taxon>Fungi</taxon>
        <taxon>Dikarya</taxon>
        <taxon>Ascomycota</taxon>
        <taxon>Pezizomycotina</taxon>
        <taxon>Dothideomycetes</taxon>
        <taxon>Dothideomycetidae</taxon>
        <taxon>Mycosphaerellales</taxon>
        <taxon>Mycosphaerellaceae</taxon>
        <taxon>Zasmidium</taxon>
    </lineage>
</organism>
<dbReference type="GeneID" id="54568631"/>
<proteinExistence type="predicted"/>
<dbReference type="EMBL" id="ML993581">
    <property type="protein sequence ID" value="KAF2172100.1"/>
    <property type="molecule type" value="Genomic_DNA"/>
</dbReference>
<gene>
    <name evidence="2" type="ORF">M409DRAFT_62911</name>
</gene>
<evidence type="ECO:0000313" key="2">
    <source>
        <dbReference type="EMBL" id="KAF2172100.1"/>
    </source>
</evidence>
<name>A0A6A6D0X9_ZASCE</name>
<dbReference type="InterPro" id="IPR058525">
    <property type="entry name" value="DUF8212"/>
</dbReference>
<evidence type="ECO:0000259" key="1">
    <source>
        <dbReference type="Pfam" id="PF26640"/>
    </source>
</evidence>
<evidence type="ECO:0000313" key="3">
    <source>
        <dbReference type="Proteomes" id="UP000799537"/>
    </source>
</evidence>